<sequence>MLYSIIIGGIAGWLAGKLMKGGGFGLVKNIILGIIGGFVGGWLFNILGIYTFHGELGDLLEGVIGAVAILFVADLIKKNK</sequence>
<dbReference type="RefSeq" id="WP_317047874.1">
    <property type="nucleotide sequence ID" value="NZ_QTTQ01000009.1"/>
</dbReference>
<evidence type="ECO:0000256" key="5">
    <source>
        <dbReference type="ARBA" id="ARBA00022989"/>
    </source>
</evidence>
<evidence type="ECO:0000256" key="1">
    <source>
        <dbReference type="ARBA" id="ARBA00004651"/>
    </source>
</evidence>
<dbReference type="Proteomes" id="UP000256429">
    <property type="component" value="Unassembled WGS sequence"/>
</dbReference>
<evidence type="ECO:0000256" key="2">
    <source>
        <dbReference type="ARBA" id="ARBA00011006"/>
    </source>
</evidence>
<dbReference type="GO" id="GO:0005886">
    <property type="term" value="C:plasma membrane"/>
    <property type="evidence" value="ECO:0007669"/>
    <property type="project" value="UniProtKB-SubCell"/>
</dbReference>
<dbReference type="PANTHER" id="PTHR33884:SF3">
    <property type="entry name" value="UPF0410 PROTEIN YMGE"/>
    <property type="match status" value="1"/>
</dbReference>
<dbReference type="AlphaFoldDB" id="A0A3D9RVV5"/>
<dbReference type="PANTHER" id="PTHR33884">
    <property type="entry name" value="UPF0410 PROTEIN YMGE"/>
    <property type="match status" value="1"/>
</dbReference>
<name>A0A3D9RVV5_9FLAO</name>
<dbReference type="EMBL" id="QTTQ01000009">
    <property type="protein sequence ID" value="REE83598.1"/>
    <property type="molecule type" value="Genomic_DNA"/>
</dbReference>
<dbReference type="InterPro" id="IPR007341">
    <property type="entry name" value="Transgly_assoc"/>
</dbReference>
<keyword evidence="5 7" id="KW-1133">Transmembrane helix</keyword>
<evidence type="ECO:0000256" key="7">
    <source>
        <dbReference type="SAM" id="Phobius"/>
    </source>
</evidence>
<keyword evidence="6 7" id="KW-0472">Membrane</keyword>
<accession>A0A3D9RVV5</accession>
<proteinExistence type="inferred from homology"/>
<feature type="transmembrane region" description="Helical" evidence="7">
    <location>
        <begin position="59"/>
        <end position="76"/>
    </location>
</feature>
<evidence type="ECO:0000256" key="4">
    <source>
        <dbReference type="ARBA" id="ARBA00022692"/>
    </source>
</evidence>
<reference evidence="8 9" key="1">
    <citation type="submission" date="2018-08" db="EMBL/GenBank/DDBJ databases">
        <title>Genomic Encyclopedia of Type Strains, Phase III (KMG-III): the genomes of soil and plant-associated and newly described type strains.</title>
        <authorList>
            <person name="Whitman W."/>
        </authorList>
    </citation>
    <scope>NUCLEOTIDE SEQUENCE [LARGE SCALE GENOMIC DNA]</scope>
    <source>
        <strain evidence="8 9">325-5</strain>
    </source>
</reference>
<gene>
    <name evidence="8" type="ORF">BX611_0890</name>
</gene>
<evidence type="ECO:0000256" key="3">
    <source>
        <dbReference type="ARBA" id="ARBA00022475"/>
    </source>
</evidence>
<dbReference type="Pfam" id="PF04226">
    <property type="entry name" value="Transgly_assoc"/>
    <property type="match status" value="1"/>
</dbReference>
<comment type="similarity">
    <text evidence="2">Belongs to the UPF0410 family.</text>
</comment>
<comment type="caution">
    <text evidence="8">The sequence shown here is derived from an EMBL/GenBank/DDBJ whole genome shotgun (WGS) entry which is preliminary data.</text>
</comment>
<evidence type="ECO:0000256" key="6">
    <source>
        <dbReference type="ARBA" id="ARBA00023136"/>
    </source>
</evidence>
<evidence type="ECO:0000313" key="8">
    <source>
        <dbReference type="EMBL" id="REE83598.1"/>
    </source>
</evidence>
<keyword evidence="9" id="KW-1185">Reference proteome</keyword>
<evidence type="ECO:0000313" key="9">
    <source>
        <dbReference type="Proteomes" id="UP000256429"/>
    </source>
</evidence>
<keyword evidence="3" id="KW-1003">Cell membrane</keyword>
<keyword evidence="4 7" id="KW-0812">Transmembrane</keyword>
<protein>
    <submittedName>
        <fullName evidence="8">Putative membrane protein YeaQ/YmgE (Transglycosylase-associated protein family)</fullName>
    </submittedName>
</protein>
<organism evidence="8 9">
    <name type="scientific">Lutibacter oceani</name>
    <dbReference type="NCBI Taxonomy" id="1853311"/>
    <lineage>
        <taxon>Bacteria</taxon>
        <taxon>Pseudomonadati</taxon>
        <taxon>Bacteroidota</taxon>
        <taxon>Flavobacteriia</taxon>
        <taxon>Flavobacteriales</taxon>
        <taxon>Flavobacteriaceae</taxon>
        <taxon>Lutibacter</taxon>
    </lineage>
</organism>
<comment type="subcellular location">
    <subcellularLocation>
        <location evidence="1">Cell membrane</location>
        <topology evidence="1">Multi-pass membrane protein</topology>
    </subcellularLocation>
</comment>
<feature type="transmembrane region" description="Helical" evidence="7">
    <location>
        <begin position="30"/>
        <end position="53"/>
    </location>
</feature>